<dbReference type="Gene3D" id="3.40.850.10">
    <property type="entry name" value="Kinesin motor domain"/>
    <property type="match status" value="1"/>
</dbReference>
<evidence type="ECO:0000256" key="4">
    <source>
        <dbReference type="ARBA" id="ARBA00023054"/>
    </source>
</evidence>
<comment type="caution">
    <text evidence="10">The sequence shown here is derived from an EMBL/GenBank/DDBJ whole genome shotgun (WGS) entry which is preliminary data.</text>
</comment>
<feature type="binding site" evidence="7">
    <location>
        <begin position="95"/>
        <end position="102"/>
    </location>
    <ligand>
        <name>ATP</name>
        <dbReference type="ChEBI" id="CHEBI:30616"/>
    </ligand>
</feature>
<dbReference type="GO" id="GO:0005524">
    <property type="term" value="F:ATP binding"/>
    <property type="evidence" value="ECO:0007669"/>
    <property type="project" value="UniProtKB-UniRule"/>
</dbReference>
<comment type="similarity">
    <text evidence="6">Belongs to the TRAFAC class myosin-kinesin ATPase superfamily. Kinesin family. KIN-12 subfamily.</text>
</comment>
<feature type="coiled-coil region" evidence="8">
    <location>
        <begin position="440"/>
        <end position="586"/>
    </location>
</feature>
<keyword evidence="11" id="KW-1185">Reference proteome</keyword>
<name>A0AAD4N2Z3_9BILA</name>
<evidence type="ECO:0000256" key="1">
    <source>
        <dbReference type="ARBA" id="ARBA00022701"/>
    </source>
</evidence>
<keyword evidence="4 8" id="KW-0175">Coiled coil</keyword>
<organism evidence="10 11">
    <name type="scientific">Ditylenchus destructor</name>
    <dbReference type="NCBI Taxonomy" id="166010"/>
    <lineage>
        <taxon>Eukaryota</taxon>
        <taxon>Metazoa</taxon>
        <taxon>Ecdysozoa</taxon>
        <taxon>Nematoda</taxon>
        <taxon>Chromadorea</taxon>
        <taxon>Rhabditida</taxon>
        <taxon>Tylenchina</taxon>
        <taxon>Tylenchomorpha</taxon>
        <taxon>Sphaerularioidea</taxon>
        <taxon>Anguinidae</taxon>
        <taxon>Anguininae</taxon>
        <taxon>Ditylenchus</taxon>
    </lineage>
</organism>
<accession>A0AAD4N2Z3</accession>
<keyword evidence="1" id="KW-0493">Microtubule</keyword>
<evidence type="ECO:0000313" key="11">
    <source>
        <dbReference type="Proteomes" id="UP001201812"/>
    </source>
</evidence>
<dbReference type="GO" id="GO:0003777">
    <property type="term" value="F:microtubule motor activity"/>
    <property type="evidence" value="ECO:0007669"/>
    <property type="project" value="InterPro"/>
</dbReference>
<evidence type="ECO:0000256" key="8">
    <source>
        <dbReference type="SAM" id="Coils"/>
    </source>
</evidence>
<dbReference type="GO" id="GO:0007018">
    <property type="term" value="P:microtubule-based movement"/>
    <property type="evidence" value="ECO:0007669"/>
    <property type="project" value="InterPro"/>
</dbReference>
<dbReference type="InterPro" id="IPR027417">
    <property type="entry name" value="P-loop_NTPase"/>
</dbReference>
<evidence type="ECO:0000256" key="3">
    <source>
        <dbReference type="ARBA" id="ARBA00022840"/>
    </source>
</evidence>
<dbReference type="PANTHER" id="PTHR37739:SF8">
    <property type="entry name" value="KINESIN-LIKE PROTEIN KIN-12D"/>
    <property type="match status" value="1"/>
</dbReference>
<dbReference type="PANTHER" id="PTHR37739">
    <property type="entry name" value="KINESIN-LIKE PROTEIN KIN-12D"/>
    <property type="match status" value="1"/>
</dbReference>
<evidence type="ECO:0000256" key="7">
    <source>
        <dbReference type="PROSITE-ProRule" id="PRU00283"/>
    </source>
</evidence>
<dbReference type="PRINTS" id="PR00380">
    <property type="entry name" value="KINESINHEAVY"/>
</dbReference>
<evidence type="ECO:0000256" key="2">
    <source>
        <dbReference type="ARBA" id="ARBA00022741"/>
    </source>
</evidence>
<keyword evidence="2 7" id="KW-0547">Nucleotide-binding</keyword>
<dbReference type="PROSITE" id="PS50067">
    <property type="entry name" value="KINESIN_MOTOR_2"/>
    <property type="match status" value="1"/>
</dbReference>
<dbReference type="InterPro" id="IPR036961">
    <property type="entry name" value="Kinesin_motor_dom_sf"/>
</dbReference>
<dbReference type="InterPro" id="IPR001752">
    <property type="entry name" value="Kinesin_motor_dom"/>
</dbReference>
<proteinExistence type="inferred from homology"/>
<protein>
    <submittedName>
        <fullName evidence="10">Kinesin motor domain-containing protein</fullName>
    </submittedName>
</protein>
<gene>
    <name evidence="10" type="ORF">DdX_07249</name>
</gene>
<dbReference type="GO" id="GO:0005874">
    <property type="term" value="C:microtubule"/>
    <property type="evidence" value="ECO:0007669"/>
    <property type="project" value="UniProtKB-KW"/>
</dbReference>
<dbReference type="Proteomes" id="UP001201812">
    <property type="component" value="Unassembled WGS sequence"/>
</dbReference>
<keyword evidence="5 7" id="KW-0505">Motor protein</keyword>
<evidence type="ECO:0000313" key="10">
    <source>
        <dbReference type="EMBL" id="KAI1716214.1"/>
    </source>
</evidence>
<reference evidence="10" key="1">
    <citation type="submission" date="2022-01" db="EMBL/GenBank/DDBJ databases">
        <title>Genome Sequence Resource for Two Populations of Ditylenchus destructor, the Migratory Endoparasitic Phytonematode.</title>
        <authorList>
            <person name="Zhang H."/>
            <person name="Lin R."/>
            <person name="Xie B."/>
        </authorList>
    </citation>
    <scope>NUCLEOTIDE SEQUENCE</scope>
    <source>
        <strain evidence="10">BazhouSP</strain>
    </source>
</reference>
<keyword evidence="3 7" id="KW-0067">ATP-binding</keyword>
<dbReference type="Gene3D" id="1.10.287.1490">
    <property type="match status" value="1"/>
</dbReference>
<dbReference type="EMBL" id="JAKKPZ010000010">
    <property type="protein sequence ID" value="KAI1716214.1"/>
    <property type="molecule type" value="Genomic_DNA"/>
</dbReference>
<dbReference type="GO" id="GO:0008017">
    <property type="term" value="F:microtubule binding"/>
    <property type="evidence" value="ECO:0007669"/>
    <property type="project" value="InterPro"/>
</dbReference>
<sequence length="607" mass="68695">MINPAKADGQESGYIRVSARIRPMTEDISDSRVQIVFPDELGGKVSLRINSDEKSYSFDNVFSGISSQESIFINVGKRIIDGCIAGYNGTIFAYGQTGSGKTFTMFGPQSESGEFKKAQHGLIPRSMEYLFDVLNTKQEENGEIFKFSINCSFVQLYNEGLYDLLENTDRRLKIRSAAEAEIEGATTEPINSSQEVMNLLKVGYKNRRKAETVMNRESSRSHAIFILHLITDMITDGVINRRYSRLNLVDLAGCERQQDSQSTGEQLKEAGHINKSLSILTRVIRTLSRNPTQYPGYRDSQLTLLLKDSLGGNAKTAVIINLHPDITHADTTASSLYFSETVKRVKNKATVNENVAGENIDSLKKEILRLHDVVRNIKEELASKDEVIRGLLEQLAKGPAAYLLTPKIEGVDHMVQEEAKENIYSGEKLYTNTGEKISQVAELEATIENYKNLLAKKDEEISQYGASITYKSHRVECLRTVLESTQAELSLMEEENESLKKTAQFQKILFEKDKLEKEITIRKECRNEIEQLKEKIQELQIERDAAREELGGLAGHQNTKQKIKYVNSLRERIAALEKEKADMKPQLNLRRSTRVINKRISKSVERY</sequence>
<evidence type="ECO:0000259" key="9">
    <source>
        <dbReference type="PROSITE" id="PS50067"/>
    </source>
</evidence>
<evidence type="ECO:0000256" key="5">
    <source>
        <dbReference type="ARBA" id="ARBA00023175"/>
    </source>
</evidence>
<feature type="coiled-coil region" evidence="8">
    <location>
        <begin position="360"/>
        <end position="394"/>
    </location>
</feature>
<feature type="domain" description="Kinesin motor" evidence="9">
    <location>
        <begin position="14"/>
        <end position="345"/>
    </location>
</feature>
<dbReference type="Pfam" id="PF00225">
    <property type="entry name" value="Kinesin"/>
    <property type="match status" value="1"/>
</dbReference>
<dbReference type="InterPro" id="IPR044986">
    <property type="entry name" value="KIF15/KIN-12"/>
</dbReference>
<dbReference type="AlphaFoldDB" id="A0AAD4N2Z3"/>
<dbReference type="SMART" id="SM00129">
    <property type="entry name" value="KISc"/>
    <property type="match status" value="1"/>
</dbReference>
<evidence type="ECO:0000256" key="6">
    <source>
        <dbReference type="ARBA" id="ARBA00034488"/>
    </source>
</evidence>
<dbReference type="SUPFAM" id="SSF52540">
    <property type="entry name" value="P-loop containing nucleoside triphosphate hydrolases"/>
    <property type="match status" value="1"/>
</dbReference>